<dbReference type="InterPro" id="IPR000719">
    <property type="entry name" value="Prot_kinase_dom"/>
</dbReference>
<dbReference type="PANTHER" id="PTHR22999:SF40">
    <property type="entry name" value="PX DOMAIN-CONTAINING PROTEIN KINASE-LIKE PROTEIN"/>
    <property type="match status" value="1"/>
</dbReference>
<dbReference type="PROSITE" id="PS50195">
    <property type="entry name" value="PX"/>
    <property type="match status" value="1"/>
</dbReference>
<dbReference type="GO" id="GO:0035091">
    <property type="term" value="F:phosphatidylinositol binding"/>
    <property type="evidence" value="ECO:0007669"/>
    <property type="project" value="InterPro"/>
</dbReference>
<dbReference type="PANTHER" id="PTHR22999">
    <property type="entry name" value="PX SERINE/THREONINE KINASE PXK"/>
    <property type="match status" value="1"/>
</dbReference>
<dbReference type="GO" id="GO:0005770">
    <property type="term" value="C:late endosome"/>
    <property type="evidence" value="ECO:0007669"/>
    <property type="project" value="TreeGrafter"/>
</dbReference>
<organism evidence="6 7">
    <name type="scientific">Polyplax serrata</name>
    <name type="common">Common mouse louse</name>
    <dbReference type="NCBI Taxonomy" id="468196"/>
    <lineage>
        <taxon>Eukaryota</taxon>
        <taxon>Metazoa</taxon>
        <taxon>Ecdysozoa</taxon>
        <taxon>Arthropoda</taxon>
        <taxon>Hexapoda</taxon>
        <taxon>Insecta</taxon>
        <taxon>Pterygota</taxon>
        <taxon>Neoptera</taxon>
        <taxon>Paraneoptera</taxon>
        <taxon>Psocodea</taxon>
        <taxon>Troctomorpha</taxon>
        <taxon>Phthiraptera</taxon>
        <taxon>Anoplura</taxon>
        <taxon>Polyplacidae</taxon>
        <taxon>Polyplax</taxon>
    </lineage>
</organism>
<dbReference type="EMBL" id="JAWJWE010000002">
    <property type="protein sequence ID" value="KAK6642720.1"/>
    <property type="molecule type" value="Genomic_DNA"/>
</dbReference>
<dbReference type="GO" id="GO:0005769">
    <property type="term" value="C:early endosome"/>
    <property type="evidence" value="ECO:0007669"/>
    <property type="project" value="TreeGrafter"/>
</dbReference>
<feature type="region of interest" description="Disordered" evidence="3">
    <location>
        <begin position="465"/>
        <end position="504"/>
    </location>
</feature>
<proteinExistence type="predicted"/>
<dbReference type="GO" id="GO:0004672">
    <property type="term" value="F:protein kinase activity"/>
    <property type="evidence" value="ECO:0007669"/>
    <property type="project" value="InterPro"/>
</dbReference>
<dbReference type="InterPro" id="IPR011009">
    <property type="entry name" value="Kinase-like_dom_sf"/>
</dbReference>
<evidence type="ECO:0000313" key="6">
    <source>
        <dbReference type="EMBL" id="KAK6642720.1"/>
    </source>
</evidence>
<dbReference type="InterPro" id="IPR001683">
    <property type="entry name" value="PX_dom"/>
</dbReference>
<dbReference type="FunFam" id="3.30.1520.10:FF:000010">
    <property type="entry name" value="PX domain-containing protein kinase-like protein isoform X6"/>
    <property type="match status" value="1"/>
</dbReference>
<gene>
    <name evidence="6" type="ORF">RUM43_004222</name>
</gene>
<dbReference type="AlphaFoldDB" id="A0AAN8SAN2"/>
<dbReference type="GO" id="GO:0045022">
    <property type="term" value="P:early endosome to late endosome transport"/>
    <property type="evidence" value="ECO:0007669"/>
    <property type="project" value="TreeGrafter"/>
</dbReference>
<evidence type="ECO:0000259" key="4">
    <source>
        <dbReference type="PROSITE" id="PS50011"/>
    </source>
</evidence>
<dbReference type="GO" id="GO:0008333">
    <property type="term" value="P:endosome to lysosome transport"/>
    <property type="evidence" value="ECO:0007669"/>
    <property type="project" value="TreeGrafter"/>
</dbReference>
<comment type="subcellular location">
    <subcellularLocation>
        <location evidence="1">Cytoplasm</location>
    </subcellularLocation>
</comment>
<dbReference type="SMART" id="SM00220">
    <property type="entry name" value="S_TKc"/>
    <property type="match status" value="1"/>
</dbReference>
<evidence type="ECO:0000256" key="2">
    <source>
        <dbReference type="ARBA" id="ARBA00022490"/>
    </source>
</evidence>
<evidence type="ECO:0000259" key="5">
    <source>
        <dbReference type="PROSITE" id="PS50195"/>
    </source>
</evidence>
<name>A0AAN8SAN2_POLSC</name>
<sequence>MAVFNKKVPTKVCLDDTEALTVTIENAQTVSGHTEYVIKVHRGPYPEQSWIVCKRYSDFVALHSMIQGSGINVVLPPKKLFGNMDRAFIAQRQVELQNYVNQILMNHFLALSLPVRRFLDPQSYTVPLEELALQHVSMALRSEVQYELVNPIAELGWRLRKHYFFIKSKLMPKTELLLQWVEFGPDKSIEDKELQSVLQCLVNLNHPHLEKLEFSHCSDGGCFIVRKFNAGGTLRDVIYGSKPKHSFLKKYGNSNHSKPLSLSDISIYGRQILETLIFLHEKGIPFGHLHLGNILLIENNIKLLDIENTILGLPSLYRPFIVHHKRINTMEAIDVYSFGHVLFEMAFGYPLHESVCDNLPSTCPPLLSVLLESILSTESRRSGLPTLHELLQHPFFNVSATNNFVKPSLKLSSCLKHSLKSAIQCTEKRLQGEQKAIRHQKKMARMQELLVSDEDLSKTKYRLKEHRNTGPHLLGVDQGISNGRRSPRSDSLTSNSTSTSLGAITPPLSDQCLITGMKLVLDQKTQSASQINSPTVTDGHSALLESICSFDKSVLHHPTTVSNSS</sequence>
<dbReference type="Gene3D" id="1.10.510.10">
    <property type="entry name" value="Transferase(Phosphotransferase) domain 1"/>
    <property type="match status" value="1"/>
</dbReference>
<keyword evidence="2" id="KW-0963">Cytoplasm</keyword>
<comment type="caution">
    <text evidence="6">The sequence shown here is derived from an EMBL/GenBank/DDBJ whole genome shotgun (WGS) entry which is preliminary data.</text>
</comment>
<feature type="compositionally biased region" description="Low complexity" evidence="3">
    <location>
        <begin position="489"/>
        <end position="500"/>
    </location>
</feature>
<dbReference type="SMART" id="SM00312">
    <property type="entry name" value="PX"/>
    <property type="match status" value="1"/>
</dbReference>
<dbReference type="GO" id="GO:0043271">
    <property type="term" value="P:negative regulation of monoatomic ion transport"/>
    <property type="evidence" value="ECO:0007669"/>
    <property type="project" value="TreeGrafter"/>
</dbReference>
<dbReference type="SUPFAM" id="SSF64268">
    <property type="entry name" value="PX domain"/>
    <property type="match status" value="1"/>
</dbReference>
<feature type="domain" description="Protein kinase" evidence="4">
    <location>
        <begin position="59"/>
        <end position="396"/>
    </location>
</feature>
<dbReference type="InterPro" id="IPR051837">
    <property type="entry name" value="SortingNexin/PXDomain-PKLike"/>
</dbReference>
<reference evidence="6 7" key="1">
    <citation type="submission" date="2023-10" db="EMBL/GenBank/DDBJ databases">
        <title>Genomes of two closely related lineages of the louse Polyplax serrata with different host specificities.</title>
        <authorList>
            <person name="Martinu J."/>
            <person name="Tarabai H."/>
            <person name="Stefka J."/>
            <person name="Hypsa V."/>
        </authorList>
    </citation>
    <scope>NUCLEOTIDE SEQUENCE [LARGE SCALE GENOMIC DNA]</scope>
    <source>
        <strain evidence="6">HR10_N</strain>
    </source>
</reference>
<evidence type="ECO:0008006" key="8">
    <source>
        <dbReference type="Google" id="ProtNLM"/>
    </source>
</evidence>
<dbReference type="Proteomes" id="UP001372834">
    <property type="component" value="Unassembled WGS sequence"/>
</dbReference>
<dbReference type="GO" id="GO:0005524">
    <property type="term" value="F:ATP binding"/>
    <property type="evidence" value="ECO:0007669"/>
    <property type="project" value="InterPro"/>
</dbReference>
<evidence type="ECO:0000313" key="7">
    <source>
        <dbReference type="Proteomes" id="UP001372834"/>
    </source>
</evidence>
<dbReference type="GO" id="GO:0005886">
    <property type="term" value="C:plasma membrane"/>
    <property type="evidence" value="ECO:0007669"/>
    <property type="project" value="TreeGrafter"/>
</dbReference>
<protein>
    <recommendedName>
        <fullName evidence="8">PX domain-containing protein kinase-like protein</fullName>
    </recommendedName>
</protein>
<dbReference type="Gene3D" id="3.30.1520.10">
    <property type="entry name" value="Phox-like domain"/>
    <property type="match status" value="1"/>
</dbReference>
<evidence type="ECO:0000256" key="3">
    <source>
        <dbReference type="SAM" id="MobiDB-lite"/>
    </source>
</evidence>
<feature type="domain" description="PX" evidence="5">
    <location>
        <begin position="14"/>
        <end position="126"/>
    </location>
</feature>
<accession>A0AAN8SAN2</accession>
<dbReference type="InterPro" id="IPR036871">
    <property type="entry name" value="PX_dom_sf"/>
</dbReference>
<dbReference type="SUPFAM" id="SSF56112">
    <property type="entry name" value="Protein kinase-like (PK-like)"/>
    <property type="match status" value="1"/>
</dbReference>
<dbReference type="Pfam" id="PF00787">
    <property type="entry name" value="PX"/>
    <property type="match status" value="1"/>
</dbReference>
<dbReference type="GO" id="GO:0006622">
    <property type="term" value="P:protein targeting to lysosome"/>
    <property type="evidence" value="ECO:0007669"/>
    <property type="project" value="TreeGrafter"/>
</dbReference>
<evidence type="ECO:0000256" key="1">
    <source>
        <dbReference type="ARBA" id="ARBA00004496"/>
    </source>
</evidence>
<dbReference type="PROSITE" id="PS50011">
    <property type="entry name" value="PROTEIN_KINASE_DOM"/>
    <property type="match status" value="1"/>
</dbReference>